<protein>
    <submittedName>
        <fullName evidence="1">Uncharacterized protein</fullName>
    </submittedName>
</protein>
<gene>
    <name evidence="1" type="ORF">IPO85_09370</name>
</gene>
<dbReference type="AlphaFoldDB" id="A0A9D7S969"/>
<organism evidence="1 2">
    <name type="scientific">Candidatus Defluviibacterium haderslevense</name>
    <dbReference type="NCBI Taxonomy" id="2981993"/>
    <lineage>
        <taxon>Bacteria</taxon>
        <taxon>Pseudomonadati</taxon>
        <taxon>Bacteroidota</taxon>
        <taxon>Saprospiria</taxon>
        <taxon>Saprospirales</taxon>
        <taxon>Saprospiraceae</taxon>
        <taxon>Candidatus Defluviibacterium</taxon>
    </lineage>
</organism>
<name>A0A9D7S969_9BACT</name>
<accession>A0A9D7S969</accession>
<reference evidence="1 2" key="1">
    <citation type="submission" date="2020-10" db="EMBL/GenBank/DDBJ databases">
        <title>Connecting structure to function with the recovery of over 1000 high-quality activated sludge metagenome-assembled genomes encoding full-length rRNA genes using long-read sequencing.</title>
        <authorList>
            <person name="Singleton C.M."/>
            <person name="Petriglieri F."/>
            <person name="Kristensen J.M."/>
            <person name="Kirkegaard R.H."/>
            <person name="Michaelsen T.Y."/>
            <person name="Andersen M.H."/>
            <person name="Karst S.M."/>
            <person name="Dueholm M.S."/>
            <person name="Nielsen P.H."/>
            <person name="Albertsen M."/>
        </authorList>
    </citation>
    <scope>NUCLEOTIDE SEQUENCE [LARGE SCALE GENOMIC DNA]</scope>
    <source>
        <strain evidence="1">Ribe_18-Q3-R11-54_BAT3C.373</strain>
    </source>
</reference>
<dbReference type="EMBL" id="JADKFW010000005">
    <property type="protein sequence ID" value="MBK9717706.1"/>
    <property type="molecule type" value="Genomic_DNA"/>
</dbReference>
<evidence type="ECO:0000313" key="2">
    <source>
        <dbReference type="Proteomes" id="UP000808349"/>
    </source>
</evidence>
<evidence type="ECO:0000313" key="1">
    <source>
        <dbReference type="EMBL" id="MBK9717706.1"/>
    </source>
</evidence>
<dbReference type="Proteomes" id="UP000808349">
    <property type="component" value="Unassembled WGS sequence"/>
</dbReference>
<sequence length="156" mass="18233">MIRKIIDRLNLVGLILLLLVIVCCNKKSDCCTFIDVDLRIFYQDSSGHSLINSNPSFQASNIQIYFKNGDQFEYAFDSNLDYPNHFYVEKIQSKEILRLFPSNFYKENRSTTLIALNKTIVDTLVCEFDFNNNNTILKQAWLNGVEIKNRYIEVKK</sequence>
<proteinExistence type="predicted"/>
<comment type="caution">
    <text evidence="1">The sequence shown here is derived from an EMBL/GenBank/DDBJ whole genome shotgun (WGS) entry which is preliminary data.</text>
</comment>